<reference evidence="1" key="2">
    <citation type="journal article" date="2015" name="Fish Shellfish Immunol.">
        <title>Early steps in the European eel (Anguilla anguilla)-Vibrio vulnificus interaction in the gills: Role of the RtxA13 toxin.</title>
        <authorList>
            <person name="Callol A."/>
            <person name="Pajuelo D."/>
            <person name="Ebbesson L."/>
            <person name="Teles M."/>
            <person name="MacKenzie S."/>
            <person name="Amaro C."/>
        </authorList>
    </citation>
    <scope>NUCLEOTIDE SEQUENCE</scope>
</reference>
<dbReference type="EMBL" id="GBXM01026679">
    <property type="protein sequence ID" value="JAH81898.1"/>
    <property type="molecule type" value="Transcribed_RNA"/>
</dbReference>
<dbReference type="AlphaFoldDB" id="A0A0E9VXB9"/>
<accession>A0A0E9VXB9</accession>
<name>A0A0E9VXB9_ANGAN</name>
<sequence>MGVDFHTFVRMANNITDTDYHFTMTTQ</sequence>
<proteinExistence type="predicted"/>
<organism evidence="1">
    <name type="scientific">Anguilla anguilla</name>
    <name type="common">European freshwater eel</name>
    <name type="synonym">Muraena anguilla</name>
    <dbReference type="NCBI Taxonomy" id="7936"/>
    <lineage>
        <taxon>Eukaryota</taxon>
        <taxon>Metazoa</taxon>
        <taxon>Chordata</taxon>
        <taxon>Craniata</taxon>
        <taxon>Vertebrata</taxon>
        <taxon>Euteleostomi</taxon>
        <taxon>Actinopterygii</taxon>
        <taxon>Neopterygii</taxon>
        <taxon>Teleostei</taxon>
        <taxon>Anguilliformes</taxon>
        <taxon>Anguillidae</taxon>
        <taxon>Anguilla</taxon>
    </lineage>
</organism>
<protein>
    <submittedName>
        <fullName evidence="1">Uncharacterized protein</fullName>
    </submittedName>
</protein>
<evidence type="ECO:0000313" key="1">
    <source>
        <dbReference type="EMBL" id="JAH81898.1"/>
    </source>
</evidence>
<reference evidence="1" key="1">
    <citation type="submission" date="2014-11" db="EMBL/GenBank/DDBJ databases">
        <authorList>
            <person name="Amaro Gonzalez C."/>
        </authorList>
    </citation>
    <scope>NUCLEOTIDE SEQUENCE</scope>
</reference>